<dbReference type="RefSeq" id="WP_200589501.1">
    <property type="nucleotide sequence ID" value="NZ_JAEPBG010000001.1"/>
</dbReference>
<dbReference type="PANTHER" id="PTHR37485">
    <property type="entry name" value="CELL DIVISION PROTEIN FTSB"/>
    <property type="match status" value="1"/>
</dbReference>
<dbReference type="GO" id="GO:0032153">
    <property type="term" value="C:cell division site"/>
    <property type="evidence" value="ECO:0007669"/>
    <property type="project" value="UniProtKB-UniRule"/>
</dbReference>
<dbReference type="PANTHER" id="PTHR37485:SF1">
    <property type="entry name" value="CELL DIVISION PROTEIN FTSB"/>
    <property type="match status" value="1"/>
</dbReference>
<accession>A0A934W628</accession>
<keyword evidence="5 7" id="KW-0472">Membrane</keyword>
<dbReference type="HAMAP" id="MF_00599">
    <property type="entry name" value="FtsB"/>
    <property type="match status" value="1"/>
</dbReference>
<keyword evidence="6 7" id="KW-0131">Cell cycle</keyword>
<keyword evidence="3 7" id="KW-0812">Transmembrane</keyword>
<proteinExistence type="inferred from homology"/>
<dbReference type="Proteomes" id="UP000622890">
    <property type="component" value="Unassembled WGS sequence"/>
</dbReference>
<evidence type="ECO:0000256" key="4">
    <source>
        <dbReference type="ARBA" id="ARBA00022989"/>
    </source>
</evidence>
<name>A0A934W628_9BURK</name>
<keyword evidence="9" id="KW-1185">Reference proteome</keyword>
<reference evidence="8" key="1">
    <citation type="submission" date="2021-01" db="EMBL/GenBank/DDBJ databases">
        <title>Genome sequence of strain Noviherbaspirillum sp. DKR-6.</title>
        <authorList>
            <person name="Chaudhary D.K."/>
        </authorList>
    </citation>
    <scope>NUCLEOTIDE SEQUENCE</scope>
    <source>
        <strain evidence="8">DKR-6</strain>
    </source>
</reference>
<feature type="topological domain" description="Cytoplasmic" evidence="7">
    <location>
        <begin position="1"/>
        <end position="3"/>
    </location>
</feature>
<organism evidence="8 9">
    <name type="scientific">Noviherbaspirillum pedocola</name>
    <dbReference type="NCBI Taxonomy" id="2801341"/>
    <lineage>
        <taxon>Bacteria</taxon>
        <taxon>Pseudomonadati</taxon>
        <taxon>Pseudomonadota</taxon>
        <taxon>Betaproteobacteria</taxon>
        <taxon>Burkholderiales</taxon>
        <taxon>Oxalobacteraceae</taxon>
        <taxon>Noviherbaspirillum</taxon>
    </lineage>
</organism>
<keyword evidence="4 7" id="KW-1133">Transmembrane helix</keyword>
<evidence type="ECO:0000313" key="9">
    <source>
        <dbReference type="Proteomes" id="UP000622890"/>
    </source>
</evidence>
<dbReference type="Pfam" id="PF04977">
    <property type="entry name" value="DivIC"/>
    <property type="match status" value="1"/>
</dbReference>
<dbReference type="InterPro" id="IPR023081">
    <property type="entry name" value="Cell_div_FtsB"/>
</dbReference>
<evidence type="ECO:0000256" key="3">
    <source>
        <dbReference type="ARBA" id="ARBA00022692"/>
    </source>
</evidence>
<feature type="topological domain" description="Periplasmic" evidence="7">
    <location>
        <begin position="22"/>
        <end position="109"/>
    </location>
</feature>
<keyword evidence="7" id="KW-0997">Cell inner membrane</keyword>
<gene>
    <name evidence="7 8" type="primary">ftsB</name>
    <name evidence="8" type="ORF">JJB74_00310</name>
</gene>
<comment type="function">
    <text evidence="7">Essential cell division protein. May link together the upstream cell division proteins, which are predominantly cytoplasmic, with the downstream cell division proteins, which are predominantly periplasmic.</text>
</comment>
<comment type="similarity">
    <text evidence="7">Belongs to the FtsB family.</text>
</comment>
<evidence type="ECO:0000313" key="8">
    <source>
        <dbReference type="EMBL" id="MBK4733059.1"/>
    </source>
</evidence>
<sequence>MRLILLCLTALLVLVQFPLWLGKGGWLHVWDLDQQVFAAQRHNDDLRKRNEKLASEISDLKEGKGAIEERARYELGMIKDDEIYVQLVDANSANPLQEVAAPVKGKPKK</sequence>
<protein>
    <recommendedName>
        <fullName evidence="7">Cell division protein FtsB</fullName>
    </recommendedName>
</protein>
<comment type="subunit">
    <text evidence="7">Part of a complex composed of FtsB, FtsL and FtsQ.</text>
</comment>
<dbReference type="GO" id="GO:0043093">
    <property type="term" value="P:FtsZ-dependent cytokinesis"/>
    <property type="evidence" value="ECO:0007669"/>
    <property type="project" value="UniProtKB-UniRule"/>
</dbReference>
<evidence type="ECO:0000256" key="6">
    <source>
        <dbReference type="ARBA" id="ARBA00023306"/>
    </source>
</evidence>
<evidence type="ECO:0000256" key="1">
    <source>
        <dbReference type="ARBA" id="ARBA00022475"/>
    </source>
</evidence>
<comment type="subcellular location">
    <subcellularLocation>
        <location evidence="7">Cell inner membrane</location>
        <topology evidence="7">Single-pass type II membrane protein</topology>
    </subcellularLocation>
    <text evidence="7">Localizes to the division septum.</text>
</comment>
<evidence type="ECO:0000256" key="7">
    <source>
        <dbReference type="HAMAP-Rule" id="MF_00599"/>
    </source>
</evidence>
<evidence type="ECO:0000256" key="2">
    <source>
        <dbReference type="ARBA" id="ARBA00022618"/>
    </source>
</evidence>
<dbReference type="InterPro" id="IPR007060">
    <property type="entry name" value="FtsL/DivIC"/>
</dbReference>
<comment type="caution">
    <text evidence="8">The sequence shown here is derived from an EMBL/GenBank/DDBJ whole genome shotgun (WGS) entry which is preliminary data.</text>
</comment>
<dbReference type="GO" id="GO:0030428">
    <property type="term" value="C:cell septum"/>
    <property type="evidence" value="ECO:0007669"/>
    <property type="project" value="TreeGrafter"/>
</dbReference>
<keyword evidence="1 7" id="KW-1003">Cell membrane</keyword>
<dbReference type="EMBL" id="JAEPBG010000001">
    <property type="protein sequence ID" value="MBK4733059.1"/>
    <property type="molecule type" value="Genomic_DNA"/>
</dbReference>
<evidence type="ECO:0000256" key="5">
    <source>
        <dbReference type="ARBA" id="ARBA00023136"/>
    </source>
</evidence>
<keyword evidence="2 7" id="KW-0132">Cell division</keyword>
<dbReference type="GO" id="GO:0005886">
    <property type="term" value="C:plasma membrane"/>
    <property type="evidence" value="ECO:0007669"/>
    <property type="project" value="UniProtKB-SubCell"/>
</dbReference>
<dbReference type="NCBIfam" id="NF002058">
    <property type="entry name" value="PRK00888.1"/>
    <property type="match status" value="1"/>
</dbReference>
<dbReference type="AlphaFoldDB" id="A0A934W628"/>